<comment type="similarity">
    <text evidence="8">Belongs to the exosome component 10/RRP6 family.</text>
</comment>
<dbReference type="FunFam" id="1.10.150.80:FF:000001">
    <property type="entry name" value="Putative exosome component 10"/>
    <property type="match status" value="1"/>
</dbReference>
<dbReference type="FunFam" id="3.30.420.10:FF:000065">
    <property type="entry name" value="Protein RRP6-like 2 isoform A"/>
    <property type="match status" value="1"/>
</dbReference>
<keyword evidence="2" id="KW-0698">rRNA processing</keyword>
<comment type="subcellular location">
    <subcellularLocation>
        <location evidence="1">Nucleus</location>
    </subcellularLocation>
</comment>
<evidence type="ECO:0000256" key="9">
    <source>
        <dbReference type="SAM" id="MobiDB-lite"/>
    </source>
</evidence>
<dbReference type="Gene3D" id="1.10.150.80">
    <property type="entry name" value="HRDC domain"/>
    <property type="match status" value="1"/>
</dbReference>
<dbReference type="GO" id="GO:0071038">
    <property type="term" value="P:TRAMP-dependent tRNA surveillance pathway"/>
    <property type="evidence" value="ECO:0007669"/>
    <property type="project" value="TreeGrafter"/>
</dbReference>
<name>A0A5P1ES82_ASPOF</name>
<dbReference type="InterPro" id="IPR044876">
    <property type="entry name" value="HRDC_dom_sf"/>
</dbReference>
<dbReference type="Gramene" id="ONK68872">
    <property type="protein sequence ID" value="ONK68872"/>
    <property type="gene ID" value="A4U43_C05F16920"/>
</dbReference>
<dbReference type="GO" id="GO:0071051">
    <property type="term" value="P:poly(A)-dependent snoRNA 3'-end processing"/>
    <property type="evidence" value="ECO:0007669"/>
    <property type="project" value="TreeGrafter"/>
</dbReference>
<dbReference type="GO" id="GO:0000467">
    <property type="term" value="P:exonucleolytic trimming to generate mature 3'-end of 5.8S rRNA from tricistronic rRNA transcript (SSU-rRNA, 5.8S rRNA, LSU-rRNA)"/>
    <property type="evidence" value="ECO:0007669"/>
    <property type="project" value="InterPro"/>
</dbReference>
<dbReference type="GO" id="GO:0071035">
    <property type="term" value="P:nuclear polyadenylation-dependent rRNA catabolic process"/>
    <property type="evidence" value="ECO:0007669"/>
    <property type="project" value="TreeGrafter"/>
</dbReference>
<keyword evidence="12" id="KW-1185">Reference proteome</keyword>
<dbReference type="GO" id="GO:0000175">
    <property type="term" value="F:3'-5'-RNA exonuclease activity"/>
    <property type="evidence" value="ECO:0007669"/>
    <property type="project" value="InterPro"/>
</dbReference>
<dbReference type="GO" id="GO:0071040">
    <property type="term" value="P:nuclear polyadenylation-dependent antisense transcript catabolic process"/>
    <property type="evidence" value="ECO:0007669"/>
    <property type="project" value="TreeGrafter"/>
</dbReference>
<dbReference type="InterPro" id="IPR012337">
    <property type="entry name" value="RNaseH-like_sf"/>
</dbReference>
<accession>A0A5P1ES82</accession>
<dbReference type="InterPro" id="IPR002121">
    <property type="entry name" value="HRDC_dom"/>
</dbReference>
<dbReference type="InterPro" id="IPR049559">
    <property type="entry name" value="Rrp6p-like_exo"/>
</dbReference>
<evidence type="ECO:0000313" key="11">
    <source>
        <dbReference type="EMBL" id="ONK68872.1"/>
    </source>
</evidence>
<dbReference type="OrthoDB" id="2250022at2759"/>
<organism evidence="11 12">
    <name type="scientific">Asparagus officinalis</name>
    <name type="common">Garden asparagus</name>
    <dbReference type="NCBI Taxonomy" id="4686"/>
    <lineage>
        <taxon>Eukaryota</taxon>
        <taxon>Viridiplantae</taxon>
        <taxon>Streptophyta</taxon>
        <taxon>Embryophyta</taxon>
        <taxon>Tracheophyta</taxon>
        <taxon>Spermatophyta</taxon>
        <taxon>Magnoliopsida</taxon>
        <taxon>Liliopsida</taxon>
        <taxon>Asparagales</taxon>
        <taxon>Asparagaceae</taxon>
        <taxon>Asparagoideae</taxon>
        <taxon>Asparagus</taxon>
    </lineage>
</organism>
<evidence type="ECO:0000259" key="10">
    <source>
        <dbReference type="PROSITE" id="PS50967"/>
    </source>
</evidence>
<dbReference type="EMBL" id="CM007385">
    <property type="protein sequence ID" value="ONK68872.1"/>
    <property type="molecule type" value="Genomic_DNA"/>
</dbReference>
<dbReference type="GO" id="GO:0071044">
    <property type="term" value="P:histone mRNA catabolic process"/>
    <property type="evidence" value="ECO:0007669"/>
    <property type="project" value="TreeGrafter"/>
</dbReference>
<dbReference type="InterPro" id="IPR036397">
    <property type="entry name" value="RNaseH_sf"/>
</dbReference>
<feature type="compositionally biased region" description="Basic and acidic residues" evidence="9">
    <location>
        <begin position="869"/>
        <end position="888"/>
    </location>
</feature>
<proteinExistence type="inferred from homology"/>
<protein>
    <recommendedName>
        <fullName evidence="10">HRDC domain-containing protein</fullName>
    </recommendedName>
</protein>
<dbReference type="SUPFAM" id="SSF53098">
    <property type="entry name" value="Ribonuclease H-like"/>
    <property type="match status" value="1"/>
</dbReference>
<dbReference type="Pfam" id="PF00570">
    <property type="entry name" value="HRDC"/>
    <property type="match status" value="1"/>
</dbReference>
<sequence>MEEDDPSSTLAHKAQHLQTLISPLSSSTSKLSGKSRTIPSNKDFHFYNSFREFKLPNREISAKVQSSLDSLSSSSNLFGEKKQPPLPDDLDDSYDWLVNLNDDFIEKFNISLDEFKRQREKEEGKVGNLGLEEGGFQLVNRNKKKKGNLMDEFGKHESLGSSSGIKVGLKDRKAVGGKSKVPFHIPTIRRPQDEFNILVNNVNKPFEHVWLERSEDGNRVIHPLERLSVEDFIDRSIEEVEIAKPLPLDSTPFVLVDGLKELKELAAKLRNVNEFAVDLEHNQYRSFQGLTCLMQISTRAEDFIIDTLKLRVHVGPYLREVFKDPSKRKVMHGADRDVEWLQRDFGIYICNLFDTGQASRVLQLERNSLEYLLHHFCGVNANKEYQNADWRLRPLPDEMIKYGREDTHYLLYVYDLMRHRLISASTDEDDLLLEVYKRSYDLCLHLYQKEILTDNSFLYIYGLQEADFNPKQLSIASALHAWRDKVAREEDESTGYVLPNKALLEIAREMPISTSKLRRLVKSKHSVVERNLSTVTTLIKNAIEKSSGFESIAEELKNTRLEPNRQKMAEGGTDIEMLAGTEDPVDSTVSHTKDPDVTGNIKIIQASVDAMDEGAKPTDAEKLWGISDGKPQEKGDVHSISTPNIDRPSKICDTLGTNEGKMEYDNTGLSQPKKMASIGSVQILKKQTSGFGALLGNSASRKKLNPVIRGIREQDKNVNKVEQIKSSVVLPFHSFSGSDKISEPSPSETIKQTDPAARQQQNSNQPSPITQLEEIIQLENNNDSDEEILTTDQETTEAVEKPISLSDLSSSFQQCFQSISEKNRRPSQENEVRIQVKPFDYAAARRNIEFGGVEEHFKDAELDNNPSESTEKRKGSDKGRSSGEERVRGLRRQAFPASGNRSTSYK</sequence>
<dbReference type="SUPFAM" id="SSF47819">
    <property type="entry name" value="HRDC-like"/>
    <property type="match status" value="1"/>
</dbReference>
<dbReference type="GO" id="GO:0080188">
    <property type="term" value="P:gene silencing by siRNA-directed DNA methylation"/>
    <property type="evidence" value="ECO:0007669"/>
    <property type="project" value="UniProtKB-ARBA"/>
</dbReference>
<evidence type="ECO:0000256" key="1">
    <source>
        <dbReference type="ARBA" id="ARBA00004123"/>
    </source>
</evidence>
<keyword evidence="7" id="KW-0539">Nucleus</keyword>
<feature type="region of interest" description="Disordered" evidence="9">
    <location>
        <begin position="621"/>
        <end position="651"/>
    </location>
</feature>
<evidence type="ECO:0000313" key="12">
    <source>
        <dbReference type="Proteomes" id="UP000243459"/>
    </source>
</evidence>
<feature type="region of interest" description="Disordered" evidence="9">
    <location>
        <begin position="856"/>
        <end position="906"/>
    </location>
</feature>
<keyword evidence="4" id="KW-0378">Hydrolase</keyword>
<gene>
    <name evidence="11" type="ORF">A4U43_C05F16920</name>
</gene>
<dbReference type="Proteomes" id="UP000243459">
    <property type="component" value="Chromosome 5"/>
</dbReference>
<dbReference type="GO" id="GO:0005730">
    <property type="term" value="C:nucleolus"/>
    <property type="evidence" value="ECO:0007669"/>
    <property type="project" value="TreeGrafter"/>
</dbReference>
<dbReference type="SMART" id="SM00474">
    <property type="entry name" value="35EXOc"/>
    <property type="match status" value="1"/>
</dbReference>
<feature type="region of interest" description="Disordered" evidence="9">
    <location>
        <begin position="735"/>
        <end position="767"/>
    </location>
</feature>
<dbReference type="Gene3D" id="3.30.420.10">
    <property type="entry name" value="Ribonuclease H-like superfamily/Ribonuclease H"/>
    <property type="match status" value="1"/>
</dbReference>
<dbReference type="SMART" id="SM00341">
    <property type="entry name" value="HRDC"/>
    <property type="match status" value="1"/>
</dbReference>
<feature type="domain" description="HRDC" evidence="10">
    <location>
        <begin position="469"/>
        <end position="549"/>
    </location>
</feature>
<dbReference type="GO" id="GO:0071039">
    <property type="term" value="P:nuclear polyadenylation-dependent CUT catabolic process"/>
    <property type="evidence" value="ECO:0007669"/>
    <property type="project" value="TreeGrafter"/>
</dbReference>
<dbReference type="InterPro" id="IPR012588">
    <property type="entry name" value="Exosome-assoc_fac_Rrp6_N"/>
</dbReference>
<dbReference type="Pfam" id="PF08066">
    <property type="entry name" value="PMC2NT"/>
    <property type="match status" value="1"/>
</dbReference>
<dbReference type="OMA" id="DWLVNIN"/>
<dbReference type="PANTHER" id="PTHR12124:SF47">
    <property type="entry name" value="EXOSOME COMPONENT 10"/>
    <property type="match status" value="1"/>
</dbReference>
<dbReference type="GO" id="GO:0000176">
    <property type="term" value="C:nuclear exosome (RNase complex)"/>
    <property type="evidence" value="ECO:0007669"/>
    <property type="project" value="InterPro"/>
</dbReference>
<dbReference type="InterPro" id="IPR002562">
    <property type="entry name" value="3'-5'_exonuclease_dom"/>
</dbReference>
<evidence type="ECO:0000256" key="5">
    <source>
        <dbReference type="ARBA" id="ARBA00022835"/>
    </source>
</evidence>
<evidence type="ECO:0000256" key="4">
    <source>
        <dbReference type="ARBA" id="ARBA00022801"/>
    </source>
</evidence>
<evidence type="ECO:0000256" key="6">
    <source>
        <dbReference type="ARBA" id="ARBA00022839"/>
    </source>
</evidence>
<dbReference type="GO" id="GO:0000166">
    <property type="term" value="F:nucleotide binding"/>
    <property type="evidence" value="ECO:0007669"/>
    <property type="project" value="InterPro"/>
</dbReference>
<evidence type="ECO:0000256" key="2">
    <source>
        <dbReference type="ARBA" id="ARBA00022552"/>
    </source>
</evidence>
<dbReference type="GO" id="GO:0071037">
    <property type="term" value="P:nuclear polyadenylation-dependent snRNA catabolic process"/>
    <property type="evidence" value="ECO:0007669"/>
    <property type="project" value="TreeGrafter"/>
</dbReference>
<keyword evidence="3" id="KW-0540">Nuclease</keyword>
<keyword evidence="5" id="KW-0271">Exosome</keyword>
<reference evidence="12" key="1">
    <citation type="journal article" date="2017" name="Nat. Commun.">
        <title>The asparagus genome sheds light on the origin and evolution of a young Y chromosome.</title>
        <authorList>
            <person name="Harkess A."/>
            <person name="Zhou J."/>
            <person name="Xu C."/>
            <person name="Bowers J.E."/>
            <person name="Van der Hulst R."/>
            <person name="Ayyampalayam S."/>
            <person name="Mercati F."/>
            <person name="Riccardi P."/>
            <person name="McKain M.R."/>
            <person name="Kakrana A."/>
            <person name="Tang H."/>
            <person name="Ray J."/>
            <person name="Groenendijk J."/>
            <person name="Arikit S."/>
            <person name="Mathioni S.M."/>
            <person name="Nakano M."/>
            <person name="Shan H."/>
            <person name="Telgmann-Rauber A."/>
            <person name="Kanno A."/>
            <person name="Yue Z."/>
            <person name="Chen H."/>
            <person name="Li W."/>
            <person name="Chen Y."/>
            <person name="Xu X."/>
            <person name="Zhang Y."/>
            <person name="Luo S."/>
            <person name="Chen H."/>
            <person name="Gao J."/>
            <person name="Mao Z."/>
            <person name="Pires J.C."/>
            <person name="Luo M."/>
            <person name="Kudrna D."/>
            <person name="Wing R.A."/>
            <person name="Meyers B.C."/>
            <person name="Yi K."/>
            <person name="Kong H."/>
            <person name="Lavrijsen P."/>
            <person name="Sunseri F."/>
            <person name="Falavigna A."/>
            <person name="Ye Y."/>
            <person name="Leebens-Mack J.H."/>
            <person name="Chen G."/>
        </authorList>
    </citation>
    <scope>NUCLEOTIDE SEQUENCE [LARGE SCALE GENOMIC DNA]</scope>
    <source>
        <strain evidence="12">cv. DH0086</strain>
    </source>
</reference>
<dbReference type="InterPro" id="IPR045092">
    <property type="entry name" value="Rrp6-like"/>
</dbReference>
<dbReference type="CDD" id="cd06147">
    <property type="entry name" value="Rrp6p_like_exo"/>
    <property type="match status" value="1"/>
</dbReference>
<evidence type="ECO:0000256" key="8">
    <source>
        <dbReference type="ARBA" id="ARBA00043957"/>
    </source>
</evidence>
<dbReference type="Pfam" id="PF01612">
    <property type="entry name" value="DNA_pol_A_exo1"/>
    <property type="match status" value="1"/>
</dbReference>
<dbReference type="PROSITE" id="PS50967">
    <property type="entry name" value="HRDC"/>
    <property type="match status" value="1"/>
</dbReference>
<dbReference type="InterPro" id="IPR010997">
    <property type="entry name" value="HRDC-like_sf"/>
</dbReference>
<dbReference type="AlphaFoldDB" id="A0A5P1ES82"/>
<dbReference type="PANTHER" id="PTHR12124">
    <property type="entry name" value="POLYMYOSITIS/SCLERODERMA AUTOANTIGEN-RELATED"/>
    <property type="match status" value="1"/>
</dbReference>
<evidence type="ECO:0000256" key="7">
    <source>
        <dbReference type="ARBA" id="ARBA00023242"/>
    </source>
</evidence>
<keyword evidence="6" id="KW-0269">Exonuclease</keyword>
<dbReference type="GO" id="GO:0071036">
    <property type="term" value="P:nuclear polyadenylation-dependent snoRNA catabolic process"/>
    <property type="evidence" value="ECO:0007669"/>
    <property type="project" value="TreeGrafter"/>
</dbReference>
<dbReference type="GO" id="GO:0003727">
    <property type="term" value="F:single-stranded RNA binding"/>
    <property type="evidence" value="ECO:0007669"/>
    <property type="project" value="TreeGrafter"/>
</dbReference>
<evidence type="ECO:0000256" key="3">
    <source>
        <dbReference type="ARBA" id="ARBA00022722"/>
    </source>
</evidence>